<evidence type="ECO:0000313" key="1">
    <source>
        <dbReference type="EMBL" id="CCD34634.1"/>
    </source>
</evidence>
<sequence length="102" mass="11210">MVELDDHKVSFFPGLVAYLALPADDDRSSCRLARVCSFQTYLVQDGLVWQELSREIDIGSSLDGGSSLEYVLQSASALTKREGISIFKTRAMAAASKINLHK</sequence>
<organism evidence="1 2">
    <name type="scientific">Botryotinia fuckeliana (strain T4)</name>
    <name type="common">Noble rot fungus</name>
    <name type="synonym">Botrytis cinerea</name>
    <dbReference type="NCBI Taxonomy" id="999810"/>
    <lineage>
        <taxon>Eukaryota</taxon>
        <taxon>Fungi</taxon>
        <taxon>Dikarya</taxon>
        <taxon>Ascomycota</taxon>
        <taxon>Pezizomycotina</taxon>
        <taxon>Leotiomycetes</taxon>
        <taxon>Helotiales</taxon>
        <taxon>Sclerotiniaceae</taxon>
        <taxon>Botrytis</taxon>
    </lineage>
</organism>
<protein>
    <submittedName>
        <fullName evidence="1">Uncharacterized protein</fullName>
    </submittedName>
</protein>
<dbReference type="EMBL" id="FQ790313">
    <property type="protein sequence ID" value="CCD34634.1"/>
    <property type="molecule type" value="Genomic_DNA"/>
</dbReference>
<proteinExistence type="predicted"/>
<reference evidence="2" key="1">
    <citation type="journal article" date="2011" name="PLoS Genet.">
        <title>Genomic analysis of the necrotrophic fungal pathogens Sclerotinia sclerotiorum and Botrytis cinerea.</title>
        <authorList>
            <person name="Amselem J."/>
            <person name="Cuomo C.A."/>
            <person name="van Kan J.A."/>
            <person name="Viaud M."/>
            <person name="Benito E.P."/>
            <person name="Couloux A."/>
            <person name="Coutinho P.M."/>
            <person name="de Vries R.P."/>
            <person name="Dyer P.S."/>
            <person name="Fillinger S."/>
            <person name="Fournier E."/>
            <person name="Gout L."/>
            <person name="Hahn M."/>
            <person name="Kohn L."/>
            <person name="Lapalu N."/>
            <person name="Plummer K.M."/>
            <person name="Pradier J.M."/>
            <person name="Quevillon E."/>
            <person name="Sharon A."/>
            <person name="Simon A."/>
            <person name="ten Have A."/>
            <person name="Tudzynski B."/>
            <person name="Tudzynski P."/>
            <person name="Wincker P."/>
            <person name="Andrew M."/>
            <person name="Anthouard V."/>
            <person name="Beever R.E."/>
            <person name="Beffa R."/>
            <person name="Benoit I."/>
            <person name="Bouzid O."/>
            <person name="Brault B."/>
            <person name="Chen Z."/>
            <person name="Choquer M."/>
            <person name="Collemare J."/>
            <person name="Cotton P."/>
            <person name="Danchin E.G."/>
            <person name="Da Silva C."/>
            <person name="Gautier A."/>
            <person name="Giraud C."/>
            <person name="Giraud T."/>
            <person name="Gonzalez C."/>
            <person name="Grossetete S."/>
            <person name="Guldener U."/>
            <person name="Henrissat B."/>
            <person name="Howlett B.J."/>
            <person name="Kodira C."/>
            <person name="Kretschmer M."/>
            <person name="Lappartient A."/>
            <person name="Leroch M."/>
            <person name="Levis C."/>
            <person name="Mauceli E."/>
            <person name="Neuveglise C."/>
            <person name="Oeser B."/>
            <person name="Pearson M."/>
            <person name="Poulain J."/>
            <person name="Poussereau N."/>
            <person name="Quesneville H."/>
            <person name="Rascle C."/>
            <person name="Schumacher J."/>
            <person name="Segurens B."/>
            <person name="Sexton A."/>
            <person name="Silva E."/>
            <person name="Sirven C."/>
            <person name="Soanes D.M."/>
            <person name="Talbot N.J."/>
            <person name="Templeton M."/>
            <person name="Yandava C."/>
            <person name="Yarden O."/>
            <person name="Zeng Q."/>
            <person name="Rollins J.A."/>
            <person name="Lebrun M.H."/>
            <person name="Dickman M."/>
        </authorList>
    </citation>
    <scope>NUCLEOTIDE SEQUENCE [LARGE SCALE GENOMIC DNA]</scope>
    <source>
        <strain evidence="2">T4</strain>
    </source>
</reference>
<name>G2YBP3_BOTF4</name>
<dbReference type="AlphaFoldDB" id="G2YBP3"/>
<dbReference type="InParanoid" id="G2YBP3"/>
<dbReference type="HOGENOM" id="CLU_2277047_0_0_1"/>
<accession>G2YBP3</accession>
<dbReference type="Proteomes" id="UP000008177">
    <property type="component" value="Unplaced contigs"/>
</dbReference>
<evidence type="ECO:0000313" key="2">
    <source>
        <dbReference type="Proteomes" id="UP000008177"/>
    </source>
</evidence>
<gene>
    <name evidence="1" type="ORF">BofuT4_P100380.1</name>
</gene>